<dbReference type="VEuPathDB" id="FungiDB:H257_11850"/>
<dbReference type="Proteomes" id="UP000469452">
    <property type="component" value="Unassembled WGS sequence"/>
</dbReference>
<evidence type="ECO:0000313" key="3">
    <source>
        <dbReference type="Proteomes" id="UP000469452"/>
    </source>
</evidence>
<evidence type="ECO:0000313" key="2">
    <source>
        <dbReference type="EMBL" id="KAF0774227.1"/>
    </source>
</evidence>
<name>A0A6A5AQU9_APHAT</name>
<comment type="caution">
    <text evidence="2">The sequence shown here is derived from an EMBL/GenBank/DDBJ whole genome shotgun (WGS) entry which is preliminary data.</text>
</comment>
<reference evidence="2 3" key="1">
    <citation type="submission" date="2019-06" db="EMBL/GenBank/DDBJ databases">
        <title>Genomics analysis of Aphanomyces spp. identifies a new class of oomycete effector associated with host adaptation.</title>
        <authorList>
            <person name="Gaulin E."/>
        </authorList>
    </citation>
    <scope>NUCLEOTIDE SEQUENCE [LARGE SCALE GENOMIC DNA]</scope>
    <source>
        <strain evidence="2 3">E</strain>
    </source>
</reference>
<feature type="region of interest" description="Disordered" evidence="1">
    <location>
        <begin position="1"/>
        <end position="25"/>
    </location>
</feature>
<gene>
    <name evidence="2" type="ORF">AaE_002073</name>
</gene>
<protein>
    <submittedName>
        <fullName evidence="2">Uncharacterized protein</fullName>
    </submittedName>
</protein>
<organism evidence="2 3">
    <name type="scientific">Aphanomyces astaci</name>
    <name type="common">Crayfish plague agent</name>
    <dbReference type="NCBI Taxonomy" id="112090"/>
    <lineage>
        <taxon>Eukaryota</taxon>
        <taxon>Sar</taxon>
        <taxon>Stramenopiles</taxon>
        <taxon>Oomycota</taxon>
        <taxon>Saprolegniomycetes</taxon>
        <taxon>Saprolegniales</taxon>
        <taxon>Verrucalvaceae</taxon>
        <taxon>Aphanomyces</taxon>
    </lineage>
</organism>
<proteinExistence type="predicted"/>
<accession>A0A6A5AQU9</accession>
<dbReference type="EMBL" id="VJMI01004223">
    <property type="protein sequence ID" value="KAF0774227.1"/>
    <property type="molecule type" value="Genomic_DNA"/>
</dbReference>
<evidence type="ECO:0000256" key="1">
    <source>
        <dbReference type="SAM" id="MobiDB-lite"/>
    </source>
</evidence>
<feature type="compositionally biased region" description="Polar residues" evidence="1">
    <location>
        <begin position="1"/>
        <end position="21"/>
    </location>
</feature>
<sequence length="103" mass="11762">MAGSSSSGADVRRPSTTTPDDNNAALEEAYQQQLHIVHMLQQKNMQYKEKLAQHEQFDRLIQTVIQHLSTVRASNAPTIDHDYGHVCFIRNNVFYTVYIVESL</sequence>
<dbReference type="AlphaFoldDB" id="A0A6A5AQU9"/>